<name>A0ABV5QGN6_9ACTN</name>
<dbReference type="SUPFAM" id="SSF52172">
    <property type="entry name" value="CheY-like"/>
    <property type="match status" value="1"/>
</dbReference>
<accession>A0ABV5QGN6</accession>
<dbReference type="PANTHER" id="PTHR48111">
    <property type="entry name" value="REGULATOR OF RPOS"/>
    <property type="match status" value="1"/>
</dbReference>
<gene>
    <name evidence="8" type="ORF">ACFFRN_48730</name>
</gene>
<feature type="DNA-binding region" description="OmpR/PhoB-type" evidence="6">
    <location>
        <begin position="99"/>
        <end position="207"/>
    </location>
</feature>
<dbReference type="Pfam" id="PF00486">
    <property type="entry name" value="Trans_reg_C"/>
    <property type="match status" value="1"/>
</dbReference>
<organism evidence="8 9">
    <name type="scientific">Nonomuraea roseola</name>
    <dbReference type="NCBI Taxonomy" id="46179"/>
    <lineage>
        <taxon>Bacteria</taxon>
        <taxon>Bacillati</taxon>
        <taxon>Actinomycetota</taxon>
        <taxon>Actinomycetes</taxon>
        <taxon>Streptosporangiales</taxon>
        <taxon>Streptosporangiaceae</taxon>
        <taxon>Nonomuraea</taxon>
    </lineage>
</organism>
<dbReference type="RefSeq" id="WP_379479289.1">
    <property type="nucleotide sequence ID" value="NZ_JBHMCE010000030.1"/>
</dbReference>
<dbReference type="Gene3D" id="1.10.10.10">
    <property type="entry name" value="Winged helix-like DNA-binding domain superfamily/Winged helix DNA-binding domain"/>
    <property type="match status" value="1"/>
</dbReference>
<evidence type="ECO:0000256" key="3">
    <source>
        <dbReference type="ARBA" id="ARBA00023015"/>
    </source>
</evidence>
<reference evidence="8 9" key="1">
    <citation type="submission" date="2024-09" db="EMBL/GenBank/DDBJ databases">
        <authorList>
            <person name="Sun Q."/>
            <person name="Mori K."/>
        </authorList>
    </citation>
    <scope>NUCLEOTIDE SEQUENCE [LARGE SCALE GENOMIC DNA]</scope>
    <source>
        <strain evidence="8 9">JCM 3323</strain>
    </source>
</reference>
<dbReference type="SUPFAM" id="SSF46894">
    <property type="entry name" value="C-terminal effector domain of the bipartite response regulators"/>
    <property type="match status" value="1"/>
</dbReference>
<evidence type="ECO:0000256" key="2">
    <source>
        <dbReference type="ARBA" id="ARBA00023012"/>
    </source>
</evidence>
<keyword evidence="1" id="KW-0597">Phosphoprotein</keyword>
<evidence type="ECO:0000313" key="9">
    <source>
        <dbReference type="Proteomes" id="UP001589646"/>
    </source>
</evidence>
<dbReference type="InterPro" id="IPR016032">
    <property type="entry name" value="Sig_transdc_resp-reg_C-effctor"/>
</dbReference>
<keyword evidence="9" id="KW-1185">Reference proteome</keyword>
<dbReference type="Gene3D" id="3.40.50.2300">
    <property type="match status" value="1"/>
</dbReference>
<dbReference type="InterPro" id="IPR001867">
    <property type="entry name" value="OmpR/PhoB-type_DNA-bd"/>
</dbReference>
<proteinExistence type="predicted"/>
<dbReference type="InterPro" id="IPR036388">
    <property type="entry name" value="WH-like_DNA-bd_sf"/>
</dbReference>
<feature type="domain" description="OmpR/PhoB-type" evidence="7">
    <location>
        <begin position="99"/>
        <end position="207"/>
    </location>
</feature>
<evidence type="ECO:0000259" key="7">
    <source>
        <dbReference type="PROSITE" id="PS51755"/>
    </source>
</evidence>
<keyword evidence="3" id="KW-0805">Transcription regulation</keyword>
<evidence type="ECO:0000256" key="6">
    <source>
        <dbReference type="PROSITE-ProRule" id="PRU01091"/>
    </source>
</evidence>
<dbReference type="InterPro" id="IPR011006">
    <property type="entry name" value="CheY-like_superfamily"/>
</dbReference>
<dbReference type="InterPro" id="IPR039420">
    <property type="entry name" value="WalR-like"/>
</dbReference>
<dbReference type="PANTHER" id="PTHR48111:SF1">
    <property type="entry name" value="TWO-COMPONENT RESPONSE REGULATOR ORR33"/>
    <property type="match status" value="1"/>
</dbReference>
<evidence type="ECO:0000256" key="1">
    <source>
        <dbReference type="ARBA" id="ARBA00022553"/>
    </source>
</evidence>
<keyword evidence="4 6" id="KW-0238">DNA-binding</keyword>
<evidence type="ECO:0000313" key="8">
    <source>
        <dbReference type="EMBL" id="MFB9534519.1"/>
    </source>
</evidence>
<sequence>MATVLLTDTSRPWVSPLAKALGERGYAVDTIAGAPGEARPAPRGCYPAVAVLDAGESAPTEGQVAELRATTGASVIVLIEDANFLDRLEAYEAGADDCLSEPVRADRLVDAIGPLSRRRGRPDAEAADDDAGVGCLPLERRILAALMDQAGRSVTVQQLIVEVWGPGRSDEESVARLYLGSLRRKLAAEGPGRWRLLTDDTGYRLLRSLPSDQE</sequence>
<keyword evidence="2" id="KW-0902">Two-component regulatory system</keyword>
<protein>
    <submittedName>
        <fullName evidence="8">Response regulator transcription factor</fullName>
    </submittedName>
</protein>
<keyword evidence="5" id="KW-0804">Transcription</keyword>
<dbReference type="PROSITE" id="PS51755">
    <property type="entry name" value="OMPR_PHOB"/>
    <property type="match status" value="1"/>
</dbReference>
<dbReference type="EMBL" id="JBHMCE010000030">
    <property type="protein sequence ID" value="MFB9534519.1"/>
    <property type="molecule type" value="Genomic_DNA"/>
</dbReference>
<comment type="caution">
    <text evidence="8">The sequence shown here is derived from an EMBL/GenBank/DDBJ whole genome shotgun (WGS) entry which is preliminary data.</text>
</comment>
<dbReference type="Proteomes" id="UP001589646">
    <property type="component" value="Unassembled WGS sequence"/>
</dbReference>
<evidence type="ECO:0000256" key="5">
    <source>
        <dbReference type="ARBA" id="ARBA00023163"/>
    </source>
</evidence>
<evidence type="ECO:0000256" key="4">
    <source>
        <dbReference type="ARBA" id="ARBA00023125"/>
    </source>
</evidence>
<dbReference type="SMART" id="SM00862">
    <property type="entry name" value="Trans_reg_C"/>
    <property type="match status" value="1"/>
</dbReference>